<keyword evidence="4" id="KW-0808">Transferase</keyword>
<dbReference type="InterPro" id="IPR044822">
    <property type="entry name" value="Myb_DNA-bind_4"/>
</dbReference>
<keyword evidence="4" id="KW-0418">Kinase</keyword>
<protein>
    <submittedName>
        <fullName evidence="4">Dual specificity protein kinase splA</fullName>
    </submittedName>
</protein>
<dbReference type="PANTHER" id="PTHR22666">
    <property type="entry name" value="MYB_SANT-LIKE DNA-BINDING DOMAIN-CONTAINING PROTEIN 1"/>
    <property type="match status" value="1"/>
</dbReference>
<feature type="domain" description="Myb/SANT-like DNA-binding" evidence="2">
    <location>
        <begin position="48"/>
        <end position="135"/>
    </location>
</feature>
<feature type="region of interest" description="Disordered" evidence="1">
    <location>
        <begin position="145"/>
        <end position="188"/>
    </location>
</feature>
<dbReference type="OMA" id="RLYEIWG"/>
<keyword evidence="3" id="KW-1185">Reference proteome</keyword>
<feature type="compositionally biased region" description="Low complexity" evidence="1">
    <location>
        <begin position="461"/>
        <end position="483"/>
    </location>
</feature>
<reference evidence="3" key="1">
    <citation type="submission" date="2025-05" db="UniProtKB">
        <authorList>
            <consortium name="RefSeq"/>
        </authorList>
    </citation>
    <scope>NUCLEOTIDE SEQUENCE [LARGE SCALE GENOMIC DNA]</scope>
    <source>
        <strain evidence="3">14028-0561.14</strain>
    </source>
</reference>
<dbReference type="Pfam" id="PF13837">
    <property type="entry name" value="Myb_DNA-bind_4"/>
    <property type="match status" value="1"/>
</dbReference>
<dbReference type="InterPro" id="IPR026095">
    <property type="entry name" value="Myb/SANT-like_DNA-bd_dom_prot"/>
</dbReference>
<feature type="region of interest" description="Disordered" evidence="1">
    <location>
        <begin position="271"/>
        <end position="297"/>
    </location>
</feature>
<evidence type="ECO:0000256" key="1">
    <source>
        <dbReference type="SAM" id="MobiDB-lite"/>
    </source>
</evidence>
<dbReference type="GeneID" id="108074629"/>
<feature type="region of interest" description="Disordered" evidence="1">
    <location>
        <begin position="460"/>
        <end position="483"/>
    </location>
</feature>
<feature type="compositionally biased region" description="Low complexity" evidence="1">
    <location>
        <begin position="173"/>
        <end position="188"/>
    </location>
</feature>
<sequence>MDYEKLALNASVGSAVGGGGGSGSGAEQDSSMCGGQEMLDGRAKEKARRYWTPSEEERLYEIWGRDNWRLTRTGKNTIFFGKWAEELRERYGVDVKPEEIQMKVNQTRAKFRQVKKNLQADPTSYATRWKKYDIINRILKNLHRPKNAEPLPPEALLNNRDMTPPREDGSMDQLPSQQQPLQQQAVQQQGIVLAAEPPAATFYNSSSNSNHGSSHNNNNSGGMSFSTELFTDQYDEVVKQEYEDDEYRSLPFQEQLQQYSPAEPAQLLELQTPQQQQQHQQQQQQQQYQPGYEQHQFQQQPAHFANNNSGTISAVATSSINHQPITAVAYINSSNNTISVATNSNGGMPAPVPAAVVPAQAPSPAPAPVSNPIPNSSVVGVSPVPVPRKRGRPHGSVNLPAADSLEALYMEEVRRKNKLLYEQTEISRQRLELERRKVDLLQSFFPKCLEQQTQILSRIMQLSQQQPHQPASHQQLPAAGRPQ</sequence>
<feature type="compositionally biased region" description="Low complexity" evidence="1">
    <location>
        <begin position="204"/>
        <end position="222"/>
    </location>
</feature>
<dbReference type="AlphaFoldDB" id="A0A6P4I0C0"/>
<accession>A0A6P4I0C0</accession>
<gene>
    <name evidence="4" type="primary">LOC108074629</name>
</gene>
<name>A0A6P4I0C0_DROKI</name>
<proteinExistence type="predicted"/>
<evidence type="ECO:0000313" key="4">
    <source>
        <dbReference type="RefSeq" id="XP_017022237.1"/>
    </source>
</evidence>
<dbReference type="PANTHER" id="PTHR22666:SF3">
    <property type="entry name" value="MYB_SANT-LIKE DNA-BINDING DOMAIN-CONTAINING PROTEIN 1"/>
    <property type="match status" value="1"/>
</dbReference>
<dbReference type="GO" id="GO:0016301">
    <property type="term" value="F:kinase activity"/>
    <property type="evidence" value="ECO:0007669"/>
    <property type="project" value="UniProtKB-KW"/>
</dbReference>
<organism evidence="3 4">
    <name type="scientific">Drosophila kikkawai</name>
    <name type="common">Fruit fly</name>
    <dbReference type="NCBI Taxonomy" id="30033"/>
    <lineage>
        <taxon>Eukaryota</taxon>
        <taxon>Metazoa</taxon>
        <taxon>Ecdysozoa</taxon>
        <taxon>Arthropoda</taxon>
        <taxon>Hexapoda</taxon>
        <taxon>Insecta</taxon>
        <taxon>Pterygota</taxon>
        <taxon>Neoptera</taxon>
        <taxon>Endopterygota</taxon>
        <taxon>Diptera</taxon>
        <taxon>Brachycera</taxon>
        <taxon>Muscomorpha</taxon>
        <taxon>Ephydroidea</taxon>
        <taxon>Drosophilidae</taxon>
        <taxon>Drosophila</taxon>
        <taxon>Sophophora</taxon>
    </lineage>
</organism>
<feature type="region of interest" description="Disordered" evidence="1">
    <location>
        <begin position="202"/>
        <end position="226"/>
    </location>
</feature>
<feature type="compositionally biased region" description="Gly residues" evidence="1">
    <location>
        <begin position="15"/>
        <end position="24"/>
    </location>
</feature>
<feature type="region of interest" description="Disordered" evidence="1">
    <location>
        <begin position="12"/>
        <end position="36"/>
    </location>
</feature>
<dbReference type="Proteomes" id="UP001652661">
    <property type="component" value="Chromosome 2L"/>
</dbReference>
<dbReference type="RefSeq" id="XP_017022237.1">
    <property type="nucleotide sequence ID" value="XM_017166748.3"/>
</dbReference>
<dbReference type="GO" id="GO:0045893">
    <property type="term" value="P:positive regulation of DNA-templated transcription"/>
    <property type="evidence" value="ECO:0007669"/>
    <property type="project" value="TreeGrafter"/>
</dbReference>
<evidence type="ECO:0000313" key="3">
    <source>
        <dbReference type="Proteomes" id="UP001652661"/>
    </source>
</evidence>
<reference evidence="4" key="2">
    <citation type="submission" date="2025-08" db="UniProtKB">
        <authorList>
            <consortium name="RefSeq"/>
        </authorList>
    </citation>
    <scope>IDENTIFICATION</scope>
    <source>
        <strain evidence="4">14028-0561.14</strain>
        <tissue evidence="4">Whole fly</tissue>
    </source>
</reference>
<dbReference type="GO" id="GO:0016604">
    <property type="term" value="C:nuclear body"/>
    <property type="evidence" value="ECO:0007669"/>
    <property type="project" value="TreeGrafter"/>
</dbReference>
<evidence type="ECO:0000259" key="2">
    <source>
        <dbReference type="Pfam" id="PF13837"/>
    </source>
</evidence>
<dbReference type="OrthoDB" id="7863823at2759"/>